<dbReference type="Pfam" id="PF01408">
    <property type="entry name" value="GFO_IDH_MocA"/>
    <property type="match status" value="1"/>
</dbReference>
<organism evidence="3 4">
    <name type="scientific">Bacillus pumilus</name>
    <name type="common">Bacillus mesentericus</name>
    <dbReference type="NCBI Taxonomy" id="1408"/>
    <lineage>
        <taxon>Bacteria</taxon>
        <taxon>Bacillati</taxon>
        <taxon>Bacillota</taxon>
        <taxon>Bacilli</taxon>
        <taxon>Bacillales</taxon>
        <taxon>Bacillaceae</taxon>
        <taxon>Bacillus</taxon>
    </lineage>
</organism>
<name>A0AAD0HPV9_BACPU</name>
<gene>
    <name evidence="3" type="ORF">C5695_15675</name>
</gene>
<dbReference type="EMBL" id="CP027116">
    <property type="protein sequence ID" value="AVM25195.1"/>
    <property type="molecule type" value="Genomic_DNA"/>
</dbReference>
<dbReference type="SUPFAM" id="SSF51735">
    <property type="entry name" value="NAD(P)-binding Rossmann-fold domains"/>
    <property type="match status" value="1"/>
</dbReference>
<dbReference type="AlphaFoldDB" id="A0AAD0HPV9"/>
<evidence type="ECO:0000259" key="2">
    <source>
        <dbReference type="Pfam" id="PF22725"/>
    </source>
</evidence>
<dbReference type="SUPFAM" id="SSF55347">
    <property type="entry name" value="Glyceraldehyde-3-phosphate dehydrogenase-like, C-terminal domain"/>
    <property type="match status" value="1"/>
</dbReference>
<evidence type="ECO:0000313" key="4">
    <source>
        <dbReference type="Proteomes" id="UP000264960"/>
    </source>
</evidence>
<dbReference type="PANTHER" id="PTHR43054:SF1">
    <property type="entry name" value="SCYLLO-INOSITOL 2-DEHYDROGENASE (NADP(+)) IOLU"/>
    <property type="match status" value="1"/>
</dbReference>
<sequence length="334" mass="37692">MVRFAVIGTNWITDRFLQAGEGMADFTCTAVYSRSAEKGQAFADKYGIDTVFTNLQQMAESDAFDAVYIASPNALHKEQAMLMMEHQKHVLCEKPFASHRKEVEEMIAAAKKHQVCLMEAMKTTFLPNFLQIKQHLNQLGPIRQVVAHYCKYSSRYDAYRNGELPNAFKPELSNGSLMDIGVYLVYPAIYLFGLPNQITARGYKLSSGVDGSGTVLLQYEGHQALLFHSKISTSHLSAEIQGEDATMVIDQFHRPSRITIHDRHGHKTDLSLKDDQPAMYYEISHFIECIQQGLGQSPVNTFALSVQAMSVMDEARRQMGVLYPADRQYEWGMT</sequence>
<evidence type="ECO:0000313" key="3">
    <source>
        <dbReference type="EMBL" id="AVM25195.1"/>
    </source>
</evidence>
<dbReference type="GO" id="GO:0000166">
    <property type="term" value="F:nucleotide binding"/>
    <property type="evidence" value="ECO:0007669"/>
    <property type="project" value="InterPro"/>
</dbReference>
<evidence type="ECO:0000259" key="1">
    <source>
        <dbReference type="Pfam" id="PF01408"/>
    </source>
</evidence>
<dbReference type="Gene3D" id="3.40.50.720">
    <property type="entry name" value="NAD(P)-binding Rossmann-like Domain"/>
    <property type="match status" value="1"/>
</dbReference>
<accession>A0AAD0HPV9</accession>
<dbReference type="InterPro" id="IPR000683">
    <property type="entry name" value="Gfo/Idh/MocA-like_OxRdtase_N"/>
</dbReference>
<dbReference type="InterPro" id="IPR036291">
    <property type="entry name" value="NAD(P)-bd_dom_sf"/>
</dbReference>
<feature type="domain" description="Gfo/Idh/MocA-like oxidoreductase N-terminal" evidence="1">
    <location>
        <begin position="2"/>
        <end position="119"/>
    </location>
</feature>
<dbReference type="PANTHER" id="PTHR43054">
    <property type="match status" value="1"/>
</dbReference>
<proteinExistence type="predicted"/>
<dbReference type="InterPro" id="IPR055170">
    <property type="entry name" value="GFO_IDH_MocA-like_dom"/>
</dbReference>
<dbReference type="RefSeq" id="WP_117731488.1">
    <property type="nucleotide sequence ID" value="NZ_CP027116.1"/>
</dbReference>
<dbReference type="Gene3D" id="3.30.360.10">
    <property type="entry name" value="Dihydrodipicolinate Reductase, domain 2"/>
    <property type="match status" value="1"/>
</dbReference>
<dbReference type="Pfam" id="PF22725">
    <property type="entry name" value="GFO_IDH_MocA_C3"/>
    <property type="match status" value="1"/>
</dbReference>
<protein>
    <submittedName>
        <fullName evidence="3">Oxidoreductase</fullName>
    </submittedName>
</protein>
<feature type="domain" description="GFO/IDH/MocA-like oxidoreductase" evidence="2">
    <location>
        <begin position="138"/>
        <end position="247"/>
    </location>
</feature>
<reference evidence="3 4" key="1">
    <citation type="submission" date="2018-02" db="EMBL/GenBank/DDBJ databases">
        <title>The complete genome of two Bacillus pumilus strains from Cuatro Cienegas, Coahuila, Mexico.</title>
        <authorList>
            <person name="Zarza E."/>
            <person name="Alcaraz L.D."/>
            <person name="Aguilar-Salinas B."/>
            <person name="Islas A."/>
            <person name="Olmedo-Alvarez G."/>
        </authorList>
    </citation>
    <scope>NUCLEOTIDE SEQUENCE [LARGE SCALE GENOMIC DNA]</scope>
    <source>
        <strain evidence="3 4">145</strain>
    </source>
</reference>
<dbReference type="Proteomes" id="UP000264960">
    <property type="component" value="Chromosome"/>
</dbReference>